<gene>
    <name evidence="4" type="ORF">PAHAL_5G247700</name>
</gene>
<organism evidence="4">
    <name type="scientific">Panicum hallii</name>
    <dbReference type="NCBI Taxonomy" id="206008"/>
    <lineage>
        <taxon>Eukaryota</taxon>
        <taxon>Viridiplantae</taxon>
        <taxon>Streptophyta</taxon>
        <taxon>Embryophyta</taxon>
        <taxon>Tracheophyta</taxon>
        <taxon>Spermatophyta</taxon>
        <taxon>Magnoliopsida</taxon>
        <taxon>Liliopsida</taxon>
        <taxon>Poales</taxon>
        <taxon>Poaceae</taxon>
        <taxon>PACMAD clade</taxon>
        <taxon>Panicoideae</taxon>
        <taxon>Panicodae</taxon>
        <taxon>Paniceae</taxon>
        <taxon>Panicinae</taxon>
        <taxon>Panicum</taxon>
        <taxon>Panicum sect. Panicum</taxon>
    </lineage>
</organism>
<evidence type="ECO:0000256" key="2">
    <source>
        <dbReference type="ARBA" id="ARBA00022737"/>
    </source>
</evidence>
<reference evidence="4" key="1">
    <citation type="submission" date="2018-04" db="EMBL/GenBank/DDBJ databases">
        <title>WGS assembly of Panicum hallii.</title>
        <authorList>
            <person name="Lovell J."/>
            <person name="Jenkins J."/>
            <person name="Lowry D."/>
            <person name="Mamidi S."/>
            <person name="Sreedasyam A."/>
            <person name="Weng X."/>
            <person name="Barry K."/>
            <person name="Bonette J."/>
            <person name="Campitelli B."/>
            <person name="Daum C."/>
            <person name="Gordon S."/>
            <person name="Gould B."/>
            <person name="Lipzen A."/>
            <person name="Macqueen A."/>
            <person name="Palacio-Mejia J."/>
            <person name="Plott C."/>
            <person name="Shakirov E."/>
            <person name="Shu S."/>
            <person name="Yoshinaga Y."/>
            <person name="Zane M."/>
            <person name="Rokhsar D."/>
            <person name="Grimwood J."/>
            <person name="Schmutz J."/>
            <person name="Juenger T."/>
        </authorList>
    </citation>
    <scope>NUCLEOTIDE SEQUENCE [LARGE SCALE GENOMIC DNA]</scope>
    <source>
        <strain evidence="4">FIL2</strain>
    </source>
</reference>
<protein>
    <recommendedName>
        <fullName evidence="5">Bifunctional inhibitor/plant lipid transfer protein/seed storage helical domain-containing protein</fullName>
    </recommendedName>
</protein>
<sequence>MAAKIFALLALLALSVSAATAVVIPQYSSPFSAATIASIPQFFPSVGAFGLAQSIAQSYRQQYAFAAGIPSLSPLTFQQSFAIPQLPYLYNQLAIPQLPYLYNQLAISQLPYLYNQLTISQLSYFYNQRAISQLPYLYNQLAISQLPYMYNQLAIANPTNFMPFNQLAVRSPATFWQQPFVGSSCF</sequence>
<dbReference type="InterPro" id="IPR052508">
    <property type="entry name" value="Maize_Zein_Storage"/>
</dbReference>
<dbReference type="Gramene" id="PVH38379">
    <property type="protein sequence ID" value="PVH38379"/>
    <property type="gene ID" value="PAHAL_5G247700"/>
</dbReference>
<keyword evidence="2" id="KW-0677">Repeat</keyword>
<evidence type="ECO:0000313" key="4">
    <source>
        <dbReference type="EMBL" id="PVH38379.1"/>
    </source>
</evidence>
<accession>A0A2T8IL41</accession>
<dbReference type="AlphaFoldDB" id="A0A2T8IL41"/>
<evidence type="ECO:0000256" key="1">
    <source>
        <dbReference type="ARBA" id="ARBA00022729"/>
    </source>
</evidence>
<dbReference type="EMBL" id="CM008050">
    <property type="protein sequence ID" value="PVH38379.1"/>
    <property type="molecule type" value="Genomic_DNA"/>
</dbReference>
<evidence type="ECO:0008006" key="5">
    <source>
        <dbReference type="Google" id="ProtNLM"/>
    </source>
</evidence>
<evidence type="ECO:0000256" key="3">
    <source>
        <dbReference type="SAM" id="SignalP"/>
    </source>
</evidence>
<feature type="signal peptide" evidence="3">
    <location>
        <begin position="1"/>
        <end position="21"/>
    </location>
</feature>
<proteinExistence type="predicted"/>
<feature type="chain" id="PRO_5015444460" description="Bifunctional inhibitor/plant lipid transfer protein/seed storage helical domain-containing protein" evidence="3">
    <location>
        <begin position="22"/>
        <end position="186"/>
    </location>
</feature>
<dbReference type="Proteomes" id="UP000243499">
    <property type="component" value="Chromosome 5"/>
</dbReference>
<dbReference type="PANTHER" id="PTHR48244:SF2">
    <property type="entry name" value="ZEIN-ALPHA 19C2"/>
    <property type="match status" value="1"/>
</dbReference>
<name>A0A2T8IL41_9POAL</name>
<dbReference type="PANTHER" id="PTHR48244">
    <property type="entry name" value="ZEIN-ALPHA A20-RELATED"/>
    <property type="match status" value="1"/>
</dbReference>
<keyword evidence="1 3" id="KW-0732">Signal</keyword>